<gene>
    <name evidence="3" type="ORF">C4K03_2372</name>
</gene>
<accession>A0A3G7U5C7</accession>
<sequence>MASQLLSRTQPAMAVSVLAALLIGLASALAGGEATSDTRLSQQSDSREVRSDEQRAEDWGLLTEDWARYRQLQQGPLGIYSPDLDPLTALGIEARNDEERRRFAELQVRAESARVSKELAYQRAYDQAWKRLYPTLQMVTLTAANSIPVRLQGNGRLALFIEDNCIACNLQVKKLQAAGLEFDLYMVGSDNDDARLRQWAQRLALDPRSVRERRVTLNHDGGRWGSLGVAGDLPALVREVDGQWQRQ</sequence>
<protein>
    <submittedName>
        <fullName evidence="3">Putative exported protein</fullName>
    </submittedName>
</protein>
<dbReference type="InterPro" id="IPR022293">
    <property type="entry name" value="Integrating-conj_element"/>
</dbReference>
<feature type="chain" id="PRO_5018024134" evidence="2">
    <location>
        <begin position="31"/>
        <end position="247"/>
    </location>
</feature>
<reference evidence="3 4" key="1">
    <citation type="submission" date="2018-03" db="EMBL/GenBank/DDBJ databases">
        <title>Diversity of phytobeneficial traits revealed by whole-genome analysis of worldwide-isolated phenazine-producing Pseudomonas spp.</title>
        <authorList>
            <person name="Biessy A."/>
            <person name="Novinscak A."/>
            <person name="Blom J."/>
            <person name="Leger G."/>
            <person name="Thomashow L.S."/>
            <person name="Cazorla F.M."/>
            <person name="Josic D."/>
            <person name="Filion M."/>
        </authorList>
    </citation>
    <scope>NUCLEOTIDE SEQUENCE [LARGE SCALE GENOMIC DNA]</scope>
    <source>
        <strain evidence="3 4">30B</strain>
    </source>
</reference>
<dbReference type="EMBL" id="CP027754">
    <property type="protein sequence ID" value="AZE54527.1"/>
    <property type="molecule type" value="Genomic_DNA"/>
</dbReference>
<proteinExistence type="predicted"/>
<name>A0A3G7U5C7_9PSED</name>
<evidence type="ECO:0000313" key="3">
    <source>
        <dbReference type="EMBL" id="AZE54527.1"/>
    </source>
</evidence>
<keyword evidence="2" id="KW-0732">Signal</keyword>
<feature type="compositionally biased region" description="Basic and acidic residues" evidence="1">
    <location>
        <begin position="45"/>
        <end position="54"/>
    </location>
</feature>
<dbReference type="RefSeq" id="WP_241194454.1">
    <property type="nucleotide sequence ID" value="NZ_CP027754.1"/>
</dbReference>
<feature type="region of interest" description="Disordered" evidence="1">
    <location>
        <begin position="34"/>
        <end position="54"/>
    </location>
</feature>
<evidence type="ECO:0000313" key="4">
    <source>
        <dbReference type="Proteomes" id="UP000268696"/>
    </source>
</evidence>
<dbReference type="NCBIfam" id="TIGR03759">
    <property type="entry name" value="conj_TIGR03759"/>
    <property type="match status" value="1"/>
</dbReference>
<evidence type="ECO:0000256" key="2">
    <source>
        <dbReference type="SAM" id="SignalP"/>
    </source>
</evidence>
<dbReference type="AlphaFoldDB" id="A0A3G7U5C7"/>
<feature type="signal peptide" evidence="2">
    <location>
        <begin position="1"/>
        <end position="30"/>
    </location>
</feature>
<evidence type="ECO:0000256" key="1">
    <source>
        <dbReference type="SAM" id="MobiDB-lite"/>
    </source>
</evidence>
<feature type="compositionally biased region" description="Polar residues" evidence="1">
    <location>
        <begin position="35"/>
        <end position="44"/>
    </location>
</feature>
<organism evidence="3 4">
    <name type="scientific">Pseudomonas synxantha</name>
    <dbReference type="NCBI Taxonomy" id="47883"/>
    <lineage>
        <taxon>Bacteria</taxon>
        <taxon>Pseudomonadati</taxon>
        <taxon>Pseudomonadota</taxon>
        <taxon>Gammaproteobacteria</taxon>
        <taxon>Pseudomonadales</taxon>
        <taxon>Pseudomonadaceae</taxon>
        <taxon>Pseudomonas</taxon>
    </lineage>
</organism>
<dbReference type="Proteomes" id="UP000268696">
    <property type="component" value="Chromosome"/>
</dbReference>